<evidence type="ECO:0000256" key="1">
    <source>
        <dbReference type="SAM" id="MobiDB-lite"/>
    </source>
</evidence>
<name>A0A015JZA6_RHIIW</name>
<dbReference type="EMBL" id="JEMT01029287">
    <property type="protein sequence ID" value="EXX52506.1"/>
    <property type="molecule type" value="Genomic_DNA"/>
</dbReference>
<dbReference type="AlphaFoldDB" id="A0A015JZA6"/>
<dbReference type="OrthoDB" id="2397509at2759"/>
<evidence type="ECO:0000313" key="4">
    <source>
        <dbReference type="Proteomes" id="UP000022910"/>
    </source>
</evidence>
<feature type="region of interest" description="Disordered" evidence="1">
    <location>
        <begin position="190"/>
        <end position="296"/>
    </location>
</feature>
<feature type="compositionally biased region" description="Basic and acidic residues" evidence="1">
    <location>
        <begin position="369"/>
        <end position="389"/>
    </location>
</feature>
<feature type="region of interest" description="Disordered" evidence="1">
    <location>
        <begin position="590"/>
        <end position="635"/>
    </location>
</feature>
<dbReference type="STRING" id="1432141.A0A015JZA6"/>
<protein>
    <submittedName>
        <fullName evidence="3">Uncharacterized protein</fullName>
    </submittedName>
</protein>
<feature type="transmembrane region" description="Helical" evidence="2">
    <location>
        <begin position="663"/>
        <end position="684"/>
    </location>
</feature>
<comment type="caution">
    <text evidence="3">The sequence shown here is derived from an EMBL/GenBank/DDBJ whole genome shotgun (WGS) entry which is preliminary data.</text>
</comment>
<feature type="compositionally biased region" description="Polar residues" evidence="1">
    <location>
        <begin position="434"/>
        <end position="478"/>
    </location>
</feature>
<feature type="compositionally biased region" description="Low complexity" evidence="1">
    <location>
        <begin position="320"/>
        <end position="339"/>
    </location>
</feature>
<dbReference type="Proteomes" id="UP000022910">
    <property type="component" value="Unassembled WGS sequence"/>
</dbReference>
<keyword evidence="2" id="KW-1133">Transmembrane helix</keyword>
<keyword evidence="2" id="KW-0812">Transmembrane</keyword>
<feature type="compositionally biased region" description="Basic and acidic residues" evidence="1">
    <location>
        <begin position="526"/>
        <end position="546"/>
    </location>
</feature>
<feature type="region of interest" description="Disordered" evidence="1">
    <location>
        <begin position="434"/>
        <end position="566"/>
    </location>
</feature>
<feature type="compositionally biased region" description="Basic and acidic residues" evidence="1">
    <location>
        <begin position="192"/>
        <end position="296"/>
    </location>
</feature>
<evidence type="ECO:0000313" key="3">
    <source>
        <dbReference type="EMBL" id="EXX52506.1"/>
    </source>
</evidence>
<feature type="compositionally biased region" description="Polar residues" evidence="1">
    <location>
        <begin position="548"/>
        <end position="560"/>
    </location>
</feature>
<reference evidence="3 4" key="1">
    <citation type="submission" date="2014-02" db="EMBL/GenBank/DDBJ databases">
        <title>Single nucleus genome sequencing reveals high similarity among nuclei of an endomycorrhizal fungus.</title>
        <authorList>
            <person name="Lin K."/>
            <person name="Geurts R."/>
            <person name="Zhang Z."/>
            <person name="Limpens E."/>
            <person name="Saunders D.G."/>
            <person name="Mu D."/>
            <person name="Pang E."/>
            <person name="Cao H."/>
            <person name="Cha H."/>
            <person name="Lin T."/>
            <person name="Zhou Q."/>
            <person name="Shang Y."/>
            <person name="Li Y."/>
            <person name="Ivanov S."/>
            <person name="Sharma T."/>
            <person name="Velzen R.V."/>
            <person name="Ruijter N.D."/>
            <person name="Aanen D.K."/>
            <person name="Win J."/>
            <person name="Kamoun S."/>
            <person name="Bisseling T."/>
            <person name="Huang S."/>
        </authorList>
    </citation>
    <scope>NUCLEOTIDE SEQUENCE [LARGE SCALE GENOMIC DNA]</scope>
    <source>
        <strain evidence="4">DAOM197198w</strain>
    </source>
</reference>
<gene>
    <name evidence="3" type="ORF">RirG_252470</name>
</gene>
<dbReference type="HOGENOM" id="CLU_352382_0_0_1"/>
<feature type="compositionally biased region" description="Low complexity" evidence="1">
    <location>
        <begin position="479"/>
        <end position="496"/>
    </location>
</feature>
<proteinExistence type="predicted"/>
<evidence type="ECO:0000256" key="2">
    <source>
        <dbReference type="SAM" id="Phobius"/>
    </source>
</evidence>
<keyword evidence="4" id="KW-1185">Reference proteome</keyword>
<organism evidence="3 4">
    <name type="scientific">Rhizophagus irregularis (strain DAOM 197198w)</name>
    <name type="common">Glomus intraradices</name>
    <dbReference type="NCBI Taxonomy" id="1432141"/>
    <lineage>
        <taxon>Eukaryota</taxon>
        <taxon>Fungi</taxon>
        <taxon>Fungi incertae sedis</taxon>
        <taxon>Mucoromycota</taxon>
        <taxon>Glomeromycotina</taxon>
        <taxon>Glomeromycetes</taxon>
        <taxon>Glomerales</taxon>
        <taxon>Glomeraceae</taxon>
        <taxon>Rhizophagus</taxon>
    </lineage>
</organism>
<feature type="region of interest" description="Disordered" evidence="1">
    <location>
        <begin position="319"/>
        <end position="405"/>
    </location>
</feature>
<accession>A0A015JZA6</accession>
<keyword evidence="2" id="KW-0472">Membrane</keyword>
<feature type="compositionally biased region" description="Low complexity" evidence="1">
    <location>
        <begin position="593"/>
        <end position="628"/>
    </location>
</feature>
<sequence>MVTIKLELWENPNFPQLDILENQTNEVLEAFNKCRKLELELHGNDTEIKKFNISINTLTERRAQESFKHSSYSKNVAIYMDALSKESETVEAILIILSSLLVEARNRRESTNRLRQDYQDFLENFNNYYVIDNLNNEQIEIKNPEFVIPILSFLFSTFIFYLNMNCDPLSSNQDNACNNIPEILWRTLGHNASKDKKSPNDEEKQKDKEPQKDKKSSNDEKKQKDKEPQKDKKSNDEKEQKDEGLRGGKKSSNYEEKQKEEELKKDNNPLNNEKELKDRQSPKNEKSQNEKKKEEITTWCPSWLPWLCYSKAPLSNTISTNDTNNQTNGGTYTNDTNNQINAKPPNDGKSPKNGDLIISQISAVLHPKNFPDDKESQKDEDTQKDRESQNGEEPQNGKESQNGGKISKDEINIWCPSWLSWLCNFEESLPNTISANDTNNQTSGGTHTNDTNNQTNGVTFTIDTSNKINGGTHANDTSDTNNQTNGGTYTNDTNNQINAKPPNDGKSPKNGDLIISQISTVLHPKNFPDDKESQKDEDTQKDRESQNGEEPQNGKESQNGGKIPKDEITTWCPSWLSWLCNFEESLPNTISANDTNNQTNGGTYTNDTNNQTSGGTHTNDTNNQTNQTSGFSLSNQMNPVHPNVVNNHTNEINQTDQIHVSQYVNAIVFGILIALLMWILLRITKPKLYLPWMKDRKRKSQRLEELSQQKNNKIFEIKNKLPVIITNVDILYQFWDNQIDCITNNSNTLRSVDEKEKIKIPKKLALSIEEDWRNQSNSCEENYVRMKHLVTFNFILTE</sequence>
<dbReference type="SMR" id="A0A015JZA6"/>
<feature type="compositionally biased region" description="Polar residues" evidence="1">
    <location>
        <begin position="391"/>
        <end position="404"/>
    </location>
</feature>